<keyword evidence="2 5" id="KW-0812">Transmembrane</keyword>
<sequence>MTSVRIFFVGGLIAYRALFNWLRPAIYIPTMLGGPLFQILFFTYLGRYAGVADDGFFVVGNAVQTCGMACIYGMTMTIANEREFSTLSPLLATPARRFPLFLGRALPLLANGLLVSTFGFLVGLVLLDFELAAGSVPPLAVVLTVTVASCTALGMLLGSIGLRARDVFLGSNIVYFLTLLLCGVNIPRDTLPDWLAALGEAVPLTHGIAAAREIATGAALADVAGLVAREAATGLVYAASAYGLFRLFETLGRRSGSLDAQ</sequence>
<feature type="transmembrane region" description="Helical" evidence="5">
    <location>
        <begin position="100"/>
        <end position="127"/>
    </location>
</feature>
<evidence type="ECO:0000259" key="6">
    <source>
        <dbReference type="Pfam" id="PF01061"/>
    </source>
</evidence>
<dbReference type="AlphaFoldDB" id="A0A6J4TZ86"/>
<dbReference type="InterPro" id="IPR000412">
    <property type="entry name" value="ABC_2_transport"/>
</dbReference>
<feature type="transmembrane region" description="Helical" evidence="5">
    <location>
        <begin position="231"/>
        <end position="248"/>
    </location>
</feature>
<evidence type="ECO:0000256" key="1">
    <source>
        <dbReference type="ARBA" id="ARBA00004141"/>
    </source>
</evidence>
<evidence type="ECO:0000256" key="3">
    <source>
        <dbReference type="ARBA" id="ARBA00022989"/>
    </source>
</evidence>
<keyword evidence="4 5" id="KW-0472">Membrane</keyword>
<name>A0A6J4TZ86_9ACTN</name>
<evidence type="ECO:0000313" key="7">
    <source>
        <dbReference type="EMBL" id="CAA9534225.1"/>
    </source>
</evidence>
<feature type="transmembrane region" description="Helical" evidence="5">
    <location>
        <begin position="139"/>
        <end position="160"/>
    </location>
</feature>
<dbReference type="GO" id="GO:0140359">
    <property type="term" value="F:ABC-type transporter activity"/>
    <property type="evidence" value="ECO:0007669"/>
    <property type="project" value="InterPro"/>
</dbReference>
<gene>
    <name evidence="7" type="ORF">AVDCRST_MAG79-1202</name>
</gene>
<feature type="transmembrane region" description="Helical" evidence="5">
    <location>
        <begin position="25"/>
        <end position="44"/>
    </location>
</feature>
<dbReference type="InterPro" id="IPR013525">
    <property type="entry name" value="ABC2_TM"/>
</dbReference>
<proteinExistence type="predicted"/>
<dbReference type="EMBL" id="CADCWC010000194">
    <property type="protein sequence ID" value="CAA9534225.1"/>
    <property type="molecule type" value="Genomic_DNA"/>
</dbReference>
<evidence type="ECO:0000256" key="4">
    <source>
        <dbReference type="ARBA" id="ARBA00023136"/>
    </source>
</evidence>
<dbReference type="GO" id="GO:0043190">
    <property type="term" value="C:ATP-binding cassette (ABC) transporter complex"/>
    <property type="evidence" value="ECO:0007669"/>
    <property type="project" value="InterPro"/>
</dbReference>
<feature type="transmembrane region" description="Helical" evidence="5">
    <location>
        <begin position="167"/>
        <end position="186"/>
    </location>
</feature>
<evidence type="ECO:0000256" key="2">
    <source>
        <dbReference type="ARBA" id="ARBA00022692"/>
    </source>
</evidence>
<reference evidence="7" key="1">
    <citation type="submission" date="2020-02" db="EMBL/GenBank/DDBJ databases">
        <authorList>
            <person name="Meier V. D."/>
        </authorList>
    </citation>
    <scope>NUCLEOTIDE SEQUENCE</scope>
    <source>
        <strain evidence="7">AVDCRST_MAG79</strain>
    </source>
</reference>
<comment type="subcellular location">
    <subcellularLocation>
        <location evidence="1">Membrane</location>
        <topology evidence="1">Multi-pass membrane protein</topology>
    </subcellularLocation>
</comment>
<dbReference type="PIRSF" id="PIRSF006648">
    <property type="entry name" value="DrrB"/>
    <property type="match status" value="1"/>
</dbReference>
<accession>A0A6J4TZ86</accession>
<protein>
    <recommendedName>
        <fullName evidence="6">ABC-2 type transporter transmembrane domain-containing protein</fullName>
    </recommendedName>
</protein>
<dbReference type="PANTHER" id="PTHR43229">
    <property type="entry name" value="NODULATION PROTEIN J"/>
    <property type="match status" value="1"/>
</dbReference>
<dbReference type="PANTHER" id="PTHR43229:SF6">
    <property type="entry name" value="ABC-TYPE MULTIDRUG TRANSPORT SYSTEM, PERMEASE COMPONENT"/>
    <property type="match status" value="1"/>
</dbReference>
<dbReference type="InterPro" id="IPR051784">
    <property type="entry name" value="Nod_factor_ABC_transporter"/>
</dbReference>
<evidence type="ECO:0000256" key="5">
    <source>
        <dbReference type="SAM" id="Phobius"/>
    </source>
</evidence>
<organism evidence="7">
    <name type="scientific">uncultured Thermoleophilia bacterium</name>
    <dbReference type="NCBI Taxonomy" id="1497501"/>
    <lineage>
        <taxon>Bacteria</taxon>
        <taxon>Bacillati</taxon>
        <taxon>Actinomycetota</taxon>
        <taxon>Thermoleophilia</taxon>
        <taxon>environmental samples</taxon>
    </lineage>
</organism>
<keyword evidence="3 5" id="KW-1133">Transmembrane helix</keyword>
<feature type="domain" description="ABC-2 type transporter transmembrane" evidence="6">
    <location>
        <begin position="14"/>
        <end position="214"/>
    </location>
</feature>
<dbReference type="Pfam" id="PF01061">
    <property type="entry name" value="ABC2_membrane"/>
    <property type="match status" value="1"/>
</dbReference>
<feature type="transmembrane region" description="Helical" evidence="5">
    <location>
        <begin position="56"/>
        <end position="79"/>
    </location>
</feature>